<name>A0AAU9RS03_THLAR</name>
<comment type="caution">
    <text evidence="2">The sequence shown here is derived from an EMBL/GenBank/DDBJ whole genome shotgun (WGS) entry which is preliminary data.</text>
</comment>
<protein>
    <recommendedName>
        <fullName evidence="1">26S proteasome non-ATPase regulatory subunit 1/RPN2 N-terminal domain-containing protein</fullName>
    </recommendedName>
</protein>
<keyword evidence="3" id="KW-1185">Reference proteome</keyword>
<feature type="domain" description="26S proteasome non-ATPase regulatory subunit 1/RPN2 N-terminal" evidence="1">
    <location>
        <begin position="10"/>
        <end position="51"/>
    </location>
</feature>
<proteinExistence type="predicted"/>
<evidence type="ECO:0000313" key="3">
    <source>
        <dbReference type="Proteomes" id="UP000836841"/>
    </source>
</evidence>
<organism evidence="2 3">
    <name type="scientific">Thlaspi arvense</name>
    <name type="common">Field penny-cress</name>
    <dbReference type="NCBI Taxonomy" id="13288"/>
    <lineage>
        <taxon>Eukaryota</taxon>
        <taxon>Viridiplantae</taxon>
        <taxon>Streptophyta</taxon>
        <taxon>Embryophyta</taxon>
        <taxon>Tracheophyta</taxon>
        <taxon>Spermatophyta</taxon>
        <taxon>Magnoliopsida</taxon>
        <taxon>eudicotyledons</taxon>
        <taxon>Gunneridae</taxon>
        <taxon>Pentapetalae</taxon>
        <taxon>rosids</taxon>
        <taxon>malvids</taxon>
        <taxon>Brassicales</taxon>
        <taxon>Brassicaceae</taxon>
        <taxon>Thlaspideae</taxon>
        <taxon>Thlaspi</taxon>
    </lineage>
</organism>
<sequence>MAAAATMVSSAGGLLAMLNEHHPLLKLHALSNLNAFVDYFWPEISTSVPIIHVKQMFSLAMQNIRFSGWL</sequence>
<accession>A0AAU9RS03</accession>
<reference evidence="2 3" key="1">
    <citation type="submission" date="2022-03" db="EMBL/GenBank/DDBJ databases">
        <authorList>
            <person name="Nunn A."/>
            <person name="Chopra R."/>
            <person name="Nunn A."/>
            <person name="Contreras Garrido A."/>
        </authorList>
    </citation>
    <scope>NUCLEOTIDE SEQUENCE [LARGE SCALE GENOMIC DNA]</scope>
</reference>
<dbReference type="Pfam" id="PF21505">
    <property type="entry name" value="RPN2_N"/>
    <property type="match status" value="1"/>
</dbReference>
<dbReference type="AlphaFoldDB" id="A0AAU9RS03"/>
<dbReference type="Proteomes" id="UP000836841">
    <property type="component" value="Unassembled WGS sequence"/>
</dbReference>
<evidence type="ECO:0000259" key="1">
    <source>
        <dbReference type="Pfam" id="PF21505"/>
    </source>
</evidence>
<dbReference type="EMBL" id="CAJVSB020000259">
    <property type="protein sequence ID" value="CAH2049093.1"/>
    <property type="molecule type" value="Genomic_DNA"/>
</dbReference>
<dbReference type="InterPro" id="IPR048570">
    <property type="entry name" value="PSMD1_RPN2_N"/>
</dbReference>
<gene>
    <name evidence="2" type="ORF">TAV2_LOCUS8207</name>
</gene>
<evidence type="ECO:0000313" key="2">
    <source>
        <dbReference type="EMBL" id="CAH2049093.1"/>
    </source>
</evidence>